<dbReference type="RefSeq" id="XP_001420370.1">
    <property type="nucleotide sequence ID" value="XM_001420333.1"/>
</dbReference>
<dbReference type="AlphaFoldDB" id="A4S528"/>
<dbReference type="Gramene" id="ABO98663">
    <property type="protein sequence ID" value="ABO98663"/>
    <property type="gene ID" value="OSTLU_17434"/>
</dbReference>
<keyword evidence="1" id="KW-0175">Coiled coil</keyword>
<evidence type="ECO:0000313" key="4">
    <source>
        <dbReference type="Proteomes" id="UP000001568"/>
    </source>
</evidence>
<evidence type="ECO:0000256" key="1">
    <source>
        <dbReference type="SAM" id="Coils"/>
    </source>
</evidence>
<feature type="coiled-coil region" evidence="1">
    <location>
        <begin position="180"/>
        <end position="214"/>
    </location>
</feature>
<dbReference type="HOGENOM" id="CLU_1032043_0_0_1"/>
<dbReference type="InterPro" id="IPR036770">
    <property type="entry name" value="Ankyrin_rpt-contain_sf"/>
</dbReference>
<gene>
    <name evidence="3" type="ORF">OSTLU_17434</name>
</gene>
<dbReference type="SUPFAM" id="SSF48403">
    <property type="entry name" value="Ankyrin repeat"/>
    <property type="match status" value="1"/>
</dbReference>
<dbReference type="GeneID" id="5004484"/>
<organism evidence="3 4">
    <name type="scientific">Ostreococcus lucimarinus (strain CCE9901)</name>
    <dbReference type="NCBI Taxonomy" id="436017"/>
    <lineage>
        <taxon>Eukaryota</taxon>
        <taxon>Viridiplantae</taxon>
        <taxon>Chlorophyta</taxon>
        <taxon>Mamiellophyceae</taxon>
        <taxon>Mamiellales</taxon>
        <taxon>Bathycoccaceae</taxon>
        <taxon>Ostreococcus</taxon>
    </lineage>
</organism>
<name>A4S528_OSTLU</name>
<dbReference type="EMBL" id="CP000591">
    <property type="protein sequence ID" value="ABO98663.1"/>
    <property type="molecule type" value="Genomic_DNA"/>
</dbReference>
<accession>A4S528</accession>
<feature type="region of interest" description="Disordered" evidence="2">
    <location>
        <begin position="111"/>
        <end position="149"/>
    </location>
</feature>
<sequence>MPPRRDAPLEACEACSTDDEDALRATLATTPCTIVDARGNTLLHLCCANDALRCAKLVVSRCVFASTPPERAYLTLRNSDGETAADVAEACGSARCAEWLAKMTGAERVATNDARRKDVGKGERRRADDERRRKRSGDGETEATTRARESLVRSIREALNIGPGDDGDERAAVRQVLREVLNLVSDRESARRELEEAHRKIEAMERDAERERANVVEALGMAEKRAKEMISEREAREKDICAEKTALNEAREERFREQRVGERDAGAGDG</sequence>
<keyword evidence="4" id="KW-1185">Reference proteome</keyword>
<protein>
    <recommendedName>
        <fullName evidence="5">Ankyrin repeat</fullName>
    </recommendedName>
</protein>
<proteinExistence type="predicted"/>
<evidence type="ECO:0008006" key="5">
    <source>
        <dbReference type="Google" id="ProtNLM"/>
    </source>
</evidence>
<reference evidence="3 4" key="1">
    <citation type="journal article" date="2007" name="Proc. Natl. Acad. Sci. U.S.A.">
        <title>The tiny eukaryote Ostreococcus provides genomic insights into the paradox of plankton speciation.</title>
        <authorList>
            <person name="Palenik B."/>
            <person name="Grimwood J."/>
            <person name="Aerts A."/>
            <person name="Rouze P."/>
            <person name="Salamov A."/>
            <person name="Putnam N."/>
            <person name="Dupont C."/>
            <person name="Jorgensen R."/>
            <person name="Derelle E."/>
            <person name="Rombauts S."/>
            <person name="Zhou K."/>
            <person name="Otillar R."/>
            <person name="Merchant S.S."/>
            <person name="Podell S."/>
            <person name="Gaasterland T."/>
            <person name="Napoli C."/>
            <person name="Gendler K."/>
            <person name="Manuell A."/>
            <person name="Tai V."/>
            <person name="Vallon O."/>
            <person name="Piganeau G."/>
            <person name="Jancek S."/>
            <person name="Heijde M."/>
            <person name="Jabbari K."/>
            <person name="Bowler C."/>
            <person name="Lohr M."/>
            <person name="Robbens S."/>
            <person name="Werner G."/>
            <person name="Dubchak I."/>
            <person name="Pazour G.J."/>
            <person name="Ren Q."/>
            <person name="Paulsen I."/>
            <person name="Delwiche C."/>
            <person name="Schmutz J."/>
            <person name="Rokhsar D."/>
            <person name="Van de Peer Y."/>
            <person name="Moreau H."/>
            <person name="Grigoriev I.V."/>
        </authorList>
    </citation>
    <scope>NUCLEOTIDE SEQUENCE [LARGE SCALE GENOMIC DNA]</scope>
    <source>
        <strain evidence="3 4">CCE9901</strain>
    </source>
</reference>
<dbReference type="OMA" id="CCANDAL"/>
<dbReference type="Proteomes" id="UP000001568">
    <property type="component" value="Chromosome 11"/>
</dbReference>
<dbReference type="Gene3D" id="1.25.40.20">
    <property type="entry name" value="Ankyrin repeat-containing domain"/>
    <property type="match status" value="1"/>
</dbReference>
<feature type="compositionally biased region" description="Basic and acidic residues" evidence="2">
    <location>
        <begin position="113"/>
        <end position="131"/>
    </location>
</feature>
<feature type="region of interest" description="Disordered" evidence="2">
    <location>
        <begin position="250"/>
        <end position="270"/>
    </location>
</feature>
<evidence type="ECO:0000313" key="3">
    <source>
        <dbReference type="EMBL" id="ABO98663.1"/>
    </source>
</evidence>
<dbReference type="KEGG" id="olu:OSTLU_17434"/>
<evidence type="ECO:0000256" key="2">
    <source>
        <dbReference type="SAM" id="MobiDB-lite"/>
    </source>
</evidence>